<comment type="caution">
    <text evidence="3">The sequence shown here is derived from an EMBL/GenBank/DDBJ whole genome shotgun (WGS) entry which is preliminary data.</text>
</comment>
<feature type="chain" id="PRO_5019867828" evidence="2">
    <location>
        <begin position="30"/>
        <end position="137"/>
    </location>
</feature>
<sequence>MHAPSMMKALAAGRIILGVTSLVAPRAFATAVGVVSPTDELSYMTRVYGARAVAMGTGYLTATPHERARWAKLSLAIDISDTTAGISQAFRQPSSRRPVALMIVLTATYAAIGLAAARAQSVCLRLPRRAAVCRRRN</sequence>
<keyword evidence="1" id="KW-1133">Transmembrane helix</keyword>
<evidence type="ECO:0000256" key="2">
    <source>
        <dbReference type="SAM" id="SignalP"/>
    </source>
</evidence>
<evidence type="ECO:0000313" key="3">
    <source>
        <dbReference type="EMBL" id="RKR93487.1"/>
    </source>
</evidence>
<keyword evidence="2" id="KW-0732">Signal</keyword>
<gene>
    <name evidence="3" type="ORF">DFJ75_0271</name>
</gene>
<dbReference type="AlphaFoldDB" id="A0A495JWZ5"/>
<evidence type="ECO:0000256" key="1">
    <source>
        <dbReference type="SAM" id="Phobius"/>
    </source>
</evidence>
<organism evidence="3 4">
    <name type="scientific">Williamsia marianensis</name>
    <dbReference type="NCBI Taxonomy" id="85044"/>
    <lineage>
        <taxon>Bacteria</taxon>
        <taxon>Bacillati</taxon>
        <taxon>Actinomycetota</taxon>
        <taxon>Actinomycetes</taxon>
        <taxon>Mycobacteriales</taxon>
        <taxon>Nocardiaceae</taxon>
        <taxon>Williamsia</taxon>
    </lineage>
</organism>
<evidence type="ECO:0000313" key="4">
    <source>
        <dbReference type="Proteomes" id="UP000274762"/>
    </source>
</evidence>
<proteinExistence type="predicted"/>
<name>A0A495JWZ5_WILMA</name>
<keyword evidence="1" id="KW-0472">Membrane</keyword>
<dbReference type="Proteomes" id="UP000274762">
    <property type="component" value="Unassembled WGS sequence"/>
</dbReference>
<dbReference type="RefSeq" id="WP_062796454.1">
    <property type="nucleotide sequence ID" value="NZ_CBCRXS010000001.1"/>
</dbReference>
<dbReference type="EMBL" id="RBKV01000001">
    <property type="protein sequence ID" value="RKR93487.1"/>
    <property type="molecule type" value="Genomic_DNA"/>
</dbReference>
<accession>A0A495JWZ5</accession>
<keyword evidence="1" id="KW-0812">Transmembrane</keyword>
<reference evidence="3 4" key="1">
    <citation type="submission" date="2018-10" db="EMBL/GenBank/DDBJ databases">
        <title>Sequencing the genomes of 1000 actinobacteria strains.</title>
        <authorList>
            <person name="Klenk H.-P."/>
        </authorList>
    </citation>
    <scope>NUCLEOTIDE SEQUENCE [LARGE SCALE GENOMIC DNA]</scope>
    <source>
        <strain evidence="3 4">DSM 44343</strain>
    </source>
</reference>
<feature type="transmembrane region" description="Helical" evidence="1">
    <location>
        <begin position="99"/>
        <end position="119"/>
    </location>
</feature>
<feature type="signal peptide" evidence="2">
    <location>
        <begin position="1"/>
        <end position="29"/>
    </location>
</feature>
<protein>
    <submittedName>
        <fullName evidence="3">Uncharacterized protein</fullName>
    </submittedName>
</protein>